<dbReference type="SUPFAM" id="SSF50729">
    <property type="entry name" value="PH domain-like"/>
    <property type="match status" value="1"/>
</dbReference>
<accession>A0A4Y2HZ64</accession>
<gene>
    <name evidence="4" type="primary">anln_0</name>
    <name evidence="4" type="ORF">AVEN_112307_1</name>
</gene>
<dbReference type="CDD" id="cd01263">
    <property type="entry name" value="PH_anillin"/>
    <property type="match status" value="1"/>
</dbReference>
<evidence type="ECO:0000256" key="2">
    <source>
        <dbReference type="SAM" id="MobiDB-lite"/>
    </source>
</evidence>
<feature type="compositionally biased region" description="Acidic residues" evidence="2">
    <location>
        <begin position="306"/>
        <end position="319"/>
    </location>
</feature>
<dbReference type="Proteomes" id="UP000499080">
    <property type="component" value="Unassembled WGS sequence"/>
</dbReference>
<dbReference type="GO" id="GO:0000915">
    <property type="term" value="P:actomyosin contractile ring assembly"/>
    <property type="evidence" value="ECO:0007669"/>
    <property type="project" value="TreeGrafter"/>
</dbReference>
<dbReference type="InterPro" id="IPR001849">
    <property type="entry name" value="PH_domain"/>
</dbReference>
<name>A0A4Y2HZ64_ARAVE</name>
<evidence type="ECO:0000259" key="3">
    <source>
        <dbReference type="PROSITE" id="PS50003"/>
    </source>
</evidence>
<reference evidence="4 5" key="1">
    <citation type="journal article" date="2019" name="Sci. Rep.">
        <title>Orb-weaving spider Araneus ventricosus genome elucidates the spidroin gene catalogue.</title>
        <authorList>
            <person name="Kono N."/>
            <person name="Nakamura H."/>
            <person name="Ohtoshi R."/>
            <person name="Moran D.A.P."/>
            <person name="Shinohara A."/>
            <person name="Yoshida Y."/>
            <person name="Fujiwara M."/>
            <person name="Mori M."/>
            <person name="Tomita M."/>
            <person name="Arakawa K."/>
        </authorList>
    </citation>
    <scope>NUCLEOTIDE SEQUENCE [LARGE SCALE GENOMIC DNA]</scope>
</reference>
<proteinExistence type="predicted"/>
<feature type="domain" description="PH" evidence="3">
    <location>
        <begin position="686"/>
        <end position="810"/>
    </location>
</feature>
<dbReference type="GO" id="GO:0000281">
    <property type="term" value="P:mitotic cytokinesis"/>
    <property type="evidence" value="ECO:0007669"/>
    <property type="project" value="TreeGrafter"/>
</dbReference>
<feature type="compositionally biased region" description="Basic and acidic residues" evidence="2">
    <location>
        <begin position="1"/>
        <end position="12"/>
    </location>
</feature>
<dbReference type="OrthoDB" id="6431443at2759"/>
<dbReference type="InterPro" id="IPR012966">
    <property type="entry name" value="AHD"/>
</dbReference>
<evidence type="ECO:0000313" key="5">
    <source>
        <dbReference type="Proteomes" id="UP000499080"/>
    </source>
</evidence>
<feature type="compositionally biased region" description="Acidic residues" evidence="2">
    <location>
        <begin position="260"/>
        <end position="277"/>
    </location>
</feature>
<protein>
    <submittedName>
        <fullName evidence="4">Anillin</fullName>
    </submittedName>
</protein>
<keyword evidence="1" id="KW-0175">Coiled coil</keyword>
<evidence type="ECO:0000313" key="4">
    <source>
        <dbReference type="EMBL" id="GBM70741.1"/>
    </source>
</evidence>
<dbReference type="InterPro" id="IPR037840">
    <property type="entry name" value="PH_Anillin"/>
</dbReference>
<dbReference type="Gene3D" id="2.30.29.30">
    <property type="entry name" value="Pleckstrin-homology domain (PH domain)/Phosphotyrosine-binding domain (PTB)"/>
    <property type="match status" value="1"/>
</dbReference>
<feature type="compositionally biased region" description="Low complexity" evidence="2">
    <location>
        <begin position="181"/>
        <end position="190"/>
    </location>
</feature>
<feature type="region of interest" description="Disordered" evidence="2">
    <location>
        <begin position="61"/>
        <end position="387"/>
    </location>
</feature>
<dbReference type="Pfam" id="PF00169">
    <property type="entry name" value="PH"/>
    <property type="match status" value="1"/>
</dbReference>
<dbReference type="PROSITE" id="PS50003">
    <property type="entry name" value="PH_DOMAIN"/>
    <property type="match status" value="1"/>
</dbReference>
<dbReference type="PANTHER" id="PTHR21538:SF23">
    <property type="entry name" value="ANILLIN"/>
    <property type="match status" value="1"/>
</dbReference>
<sequence>MVGGAKEVEDTLNRSFEPSNLPLSARKALFEQAALGNKVQSEQQTFEPKLSVAQRAAMFENAPKNKFGSRPASQKPANASPVKASTKVGSPVKPAAALGCRSPAKSSTVLNGSPVKPSAILKGSPARPSAALTGSPAKSSPAFSRGSPAKSSPAFSHGSPAKSSPAFGRGSPVKPGANGGSTTTPTKSSIPKPPAEPPMSPSQQQWAKTAGIDPEKKRPLSSLVNHWEKLSSSSSVTNSQSEEEVPSHALAAREEVSYSSEEEQDEQIESECEEEQIESEHEEQQVQSECEEQAASECEESKSDSTPDEEESGDDDDPFTDTSSFNSKKFAAAAGIETETENEDRNSVPDRYSANSVSDGSSCYPSQSLSSSSCGTTDGEDRPTHQPLSYTVSFYRKQKQDSRTPPLRTIVRREQVPPLTEEEQGRIIDIQDAIKHLQEEVVLQQNIIGQTSQLINVCCAKPEFSGSSEEVEAEKVLLTATQKRQACLNEIQRLKSHGAQGGIAEDGYGTLTITNMELPLKRDFIAAQLEGKTNDVHYFLCLVRHGAQMIETQMVSTNDKIADGSLHFTNLIKLKNLPPDFSIVFEVFTLQTKKESLSHDKKYGIRRDHSKIKLTPKGKKGDGKLPAVSSPGGPHAVRSPSFRVVGYTRFTLQNCTKKCFTLDKIPFTSPLEGVLKVKLQLHAEHNVMEKGFLTMFEDVSGFGAWHRRWCSLENHLLSYWKYPDEENKKDAMGSIDLRQCITKEVCLVSRDICARPHTFQLVEVRPRKKGDKDTLISQSHDTLTTTKRLLSADTKEERERWCQRLNDALRYVRLWDPKALAPTQ</sequence>
<dbReference type="EMBL" id="BGPR01002270">
    <property type="protein sequence ID" value="GBM70741.1"/>
    <property type="molecule type" value="Genomic_DNA"/>
</dbReference>
<keyword evidence="5" id="KW-1185">Reference proteome</keyword>
<dbReference type="PANTHER" id="PTHR21538">
    <property type="entry name" value="ANILLIN/RHOTEKIN RTKN"/>
    <property type="match status" value="1"/>
</dbReference>
<feature type="compositionally biased region" description="Low complexity" evidence="2">
    <location>
        <begin position="361"/>
        <end position="373"/>
    </location>
</feature>
<dbReference type="InterPro" id="IPR011993">
    <property type="entry name" value="PH-like_dom_sf"/>
</dbReference>
<feature type="region of interest" description="Disordered" evidence="2">
    <location>
        <begin position="1"/>
        <end position="21"/>
    </location>
</feature>
<dbReference type="GO" id="GO:0031106">
    <property type="term" value="P:septin ring organization"/>
    <property type="evidence" value="ECO:0007669"/>
    <property type="project" value="TreeGrafter"/>
</dbReference>
<organism evidence="4 5">
    <name type="scientific">Araneus ventricosus</name>
    <name type="common">Orbweaver spider</name>
    <name type="synonym">Epeira ventricosa</name>
    <dbReference type="NCBI Taxonomy" id="182803"/>
    <lineage>
        <taxon>Eukaryota</taxon>
        <taxon>Metazoa</taxon>
        <taxon>Ecdysozoa</taxon>
        <taxon>Arthropoda</taxon>
        <taxon>Chelicerata</taxon>
        <taxon>Arachnida</taxon>
        <taxon>Araneae</taxon>
        <taxon>Araneomorphae</taxon>
        <taxon>Entelegynae</taxon>
        <taxon>Araneoidea</taxon>
        <taxon>Araneidae</taxon>
        <taxon>Araneus</taxon>
    </lineage>
</organism>
<comment type="caution">
    <text evidence="4">The sequence shown here is derived from an EMBL/GenBank/DDBJ whole genome shotgun (WGS) entry which is preliminary data.</text>
</comment>
<dbReference type="GO" id="GO:0005826">
    <property type="term" value="C:actomyosin contractile ring"/>
    <property type="evidence" value="ECO:0007669"/>
    <property type="project" value="TreeGrafter"/>
</dbReference>
<dbReference type="InterPro" id="IPR051364">
    <property type="entry name" value="Cytokinesis/Rho-signaling"/>
</dbReference>
<dbReference type="AlphaFoldDB" id="A0A4Y2HZ64"/>
<dbReference type="FunFam" id="2.30.29.30:FF:000111">
    <property type="entry name" value="anillin isoform X1"/>
    <property type="match status" value="1"/>
</dbReference>
<feature type="compositionally biased region" description="Low complexity" evidence="2">
    <location>
        <begin position="230"/>
        <end position="240"/>
    </location>
</feature>
<dbReference type="SMART" id="SM00233">
    <property type="entry name" value="PH"/>
    <property type="match status" value="1"/>
</dbReference>
<dbReference type="Pfam" id="PF08174">
    <property type="entry name" value="Anillin"/>
    <property type="match status" value="1"/>
</dbReference>
<feature type="compositionally biased region" description="Pro residues" evidence="2">
    <location>
        <begin position="191"/>
        <end position="200"/>
    </location>
</feature>
<feature type="compositionally biased region" description="Acidic residues" evidence="2">
    <location>
        <begin position="289"/>
        <end position="298"/>
    </location>
</feature>
<evidence type="ECO:0000256" key="1">
    <source>
        <dbReference type="ARBA" id="ARBA00023054"/>
    </source>
</evidence>
<feature type="region of interest" description="Disordered" evidence="2">
    <location>
        <begin position="614"/>
        <end position="634"/>
    </location>
</feature>